<dbReference type="RefSeq" id="WP_126994052.1">
    <property type="nucleotide sequence ID" value="NZ_JBNPXW010000001.1"/>
</dbReference>
<protein>
    <recommendedName>
        <fullName evidence="2">KfrA N-terminal DNA-binding domain-containing protein</fullName>
    </recommendedName>
</protein>
<name>A0A3S0X259_9PROT</name>
<evidence type="ECO:0000256" key="1">
    <source>
        <dbReference type="SAM" id="MobiDB-lite"/>
    </source>
</evidence>
<dbReference type="Pfam" id="PF11740">
    <property type="entry name" value="KfrA_N"/>
    <property type="match status" value="1"/>
</dbReference>
<feature type="region of interest" description="Disordered" evidence="1">
    <location>
        <begin position="267"/>
        <end position="330"/>
    </location>
</feature>
<evidence type="ECO:0000259" key="2">
    <source>
        <dbReference type="Pfam" id="PF11740"/>
    </source>
</evidence>
<feature type="region of interest" description="Disordered" evidence="1">
    <location>
        <begin position="107"/>
        <end position="131"/>
    </location>
</feature>
<sequence length="330" mass="35051">MANRKVVTREAVDEAIQALKAQGRSVSATAIQGLIGGTRATINAVLSDISVEENSHHEAPQPSVGEPAIIDASADTPAGLPAAVVTHVEALMVSVADTLTATIRHERERARQERDAEREVHRAALESERSAGEARAKVLQGQINDLSTLRAEMRGQLAEAGAEQEALQEVLEAKDAERREMEVALDRANALGDELTASLDVERNLVNEIKMDLLRAQADAAELRGRFEQRADDLEQVTAEARACLTRAVLAEANATRLADELNEMRAAAKERPARDPAPRPRKSGTGKVRPPAPAAAKERGVDAVDAAIAVEDSHPPLPFGSAGGPVGSA</sequence>
<evidence type="ECO:0000313" key="3">
    <source>
        <dbReference type="EMBL" id="RUQ75766.1"/>
    </source>
</evidence>
<dbReference type="Proteomes" id="UP000280346">
    <property type="component" value="Unassembled WGS sequence"/>
</dbReference>
<evidence type="ECO:0000313" key="4">
    <source>
        <dbReference type="Proteomes" id="UP000280346"/>
    </source>
</evidence>
<dbReference type="OrthoDB" id="9937299at2"/>
<dbReference type="EMBL" id="RZIJ01000001">
    <property type="protein sequence ID" value="RUQ75766.1"/>
    <property type="molecule type" value="Genomic_DNA"/>
</dbReference>
<reference evidence="3 4" key="1">
    <citation type="submission" date="2018-12" db="EMBL/GenBank/DDBJ databases">
        <authorList>
            <person name="Yang Y."/>
        </authorList>
    </citation>
    <scope>NUCLEOTIDE SEQUENCE [LARGE SCALE GENOMIC DNA]</scope>
    <source>
        <strain evidence="3 4">GSF71</strain>
    </source>
</reference>
<keyword evidence="4" id="KW-1185">Reference proteome</keyword>
<comment type="caution">
    <text evidence="3">The sequence shown here is derived from an EMBL/GenBank/DDBJ whole genome shotgun (WGS) entry which is preliminary data.</text>
</comment>
<feature type="compositionally biased region" description="Basic and acidic residues" evidence="1">
    <location>
        <begin position="267"/>
        <end position="279"/>
    </location>
</feature>
<proteinExistence type="predicted"/>
<accession>A0A3S0X259</accession>
<organism evidence="3 4">
    <name type="scientific">Azospirillum doebereinerae</name>
    <dbReference type="NCBI Taxonomy" id="92933"/>
    <lineage>
        <taxon>Bacteria</taxon>
        <taxon>Pseudomonadati</taxon>
        <taxon>Pseudomonadota</taxon>
        <taxon>Alphaproteobacteria</taxon>
        <taxon>Rhodospirillales</taxon>
        <taxon>Azospirillaceae</taxon>
        <taxon>Azospirillum</taxon>
    </lineage>
</organism>
<dbReference type="InterPro" id="IPR021104">
    <property type="entry name" value="KfrA_DNA-bd_N"/>
</dbReference>
<gene>
    <name evidence="3" type="ORF">EJ913_01235</name>
</gene>
<feature type="domain" description="KfrA N-terminal DNA-binding" evidence="2">
    <location>
        <begin position="8"/>
        <end position="131"/>
    </location>
</feature>
<dbReference type="AlphaFoldDB" id="A0A3S0X259"/>